<evidence type="ECO:0000313" key="6">
    <source>
        <dbReference type="EMBL" id="KAJ8399749.1"/>
    </source>
</evidence>
<dbReference type="Gene3D" id="3.20.20.80">
    <property type="entry name" value="Glycosidases"/>
    <property type="match status" value="1"/>
</dbReference>
<comment type="caution">
    <text evidence="6">The sequence shown here is derived from an EMBL/GenBank/DDBJ whole genome shotgun (WGS) entry which is preliminary data.</text>
</comment>
<dbReference type="EMBL" id="JAINUG010000081">
    <property type="protein sequence ID" value="KAJ8399749.1"/>
    <property type="molecule type" value="Genomic_DNA"/>
</dbReference>
<accession>A0AAD7WKV8</accession>
<protein>
    <recommendedName>
        <fullName evidence="3">beta-N-acetylhexosaminidase</fullName>
        <ecNumber evidence="3">3.2.1.52</ecNumber>
    </recommendedName>
</protein>
<organism evidence="6 7">
    <name type="scientific">Aldrovandia affinis</name>
    <dbReference type="NCBI Taxonomy" id="143900"/>
    <lineage>
        <taxon>Eukaryota</taxon>
        <taxon>Metazoa</taxon>
        <taxon>Chordata</taxon>
        <taxon>Craniata</taxon>
        <taxon>Vertebrata</taxon>
        <taxon>Euteleostomi</taxon>
        <taxon>Actinopterygii</taxon>
        <taxon>Neopterygii</taxon>
        <taxon>Teleostei</taxon>
        <taxon>Notacanthiformes</taxon>
        <taxon>Halosauridae</taxon>
        <taxon>Aldrovandia</taxon>
    </lineage>
</organism>
<dbReference type="EC" id="3.2.1.52" evidence="3"/>
<feature type="domain" description="Glycoside hydrolase family 20 catalytic" evidence="5">
    <location>
        <begin position="94"/>
        <end position="236"/>
    </location>
</feature>
<sequence>MSVFIGLARQRYAEPKSKRQLDLAVGLLTMNVSWPPGKKIVHLDLKGAPPRMSYMQKLIPLIARLGADGLLLEYEDMFPYEGELKVLQSTDHPPYSHEEIKLIQDVAKSNGLEIIPLIQTFGHLEFVLKHRAFWELREVGYCLGTLNPHREHSVKLVLEMVRQVLELHPDISCLHIGADEVYLLGQGEESKHWLSIPGHDIHQLFLDHVTKVAKSIRVACPHLSLVMWDDMLRGMSQITLKESGLVELVQPMLWDYGPCLDVEGTVLLLEKYRNAGLCQMWAASSFKGSTDVSTCVTPTQRHVDNHLQWLQVAAALPSGMEMQGIAITGWQRYDHLSVLCELLPVGLPSLASCLETLRHGSFSKEAQTRVTEILGISTVEVKNMAGSPCVGSCSPYPGQRLAEAVVELSELLQSEELRFLDTNMYVKGWFSPYHRQRKIVNPLVVQQIQHQATTLLTAVELKVKAVREEMVLLFPESTAQEWMEQHVNAVLEPLRRLLEDMQVAIQEMLPPSFHFPSAGQEG</sequence>
<dbReference type="Pfam" id="PF00728">
    <property type="entry name" value="Glyco_hydro_20"/>
    <property type="match status" value="1"/>
</dbReference>
<evidence type="ECO:0000313" key="7">
    <source>
        <dbReference type="Proteomes" id="UP001221898"/>
    </source>
</evidence>
<dbReference type="InterPro" id="IPR015883">
    <property type="entry name" value="Glyco_hydro_20_cat"/>
</dbReference>
<evidence type="ECO:0000256" key="1">
    <source>
        <dbReference type="ARBA" id="ARBA00001231"/>
    </source>
</evidence>
<dbReference type="CDD" id="cd06565">
    <property type="entry name" value="GH20_GcnA-like"/>
    <property type="match status" value="1"/>
</dbReference>
<dbReference type="PANTHER" id="PTHR21040">
    <property type="entry name" value="BCDNA.GH04120"/>
    <property type="match status" value="1"/>
</dbReference>
<keyword evidence="7" id="KW-1185">Reference proteome</keyword>
<comment type="similarity">
    <text evidence="2">Belongs to the glycosyl hydrolase 20 family.</text>
</comment>
<dbReference type="PANTHER" id="PTHR21040:SF6">
    <property type="entry name" value="HEXOSAMINIDASE D"/>
    <property type="match status" value="1"/>
</dbReference>
<evidence type="ECO:0000256" key="3">
    <source>
        <dbReference type="ARBA" id="ARBA00012663"/>
    </source>
</evidence>
<gene>
    <name evidence="6" type="ORF">AAFF_G00408540</name>
</gene>
<evidence type="ECO:0000256" key="4">
    <source>
        <dbReference type="ARBA" id="ARBA00022801"/>
    </source>
</evidence>
<evidence type="ECO:0000256" key="2">
    <source>
        <dbReference type="ARBA" id="ARBA00006285"/>
    </source>
</evidence>
<dbReference type="GO" id="GO:0005975">
    <property type="term" value="P:carbohydrate metabolic process"/>
    <property type="evidence" value="ECO:0007669"/>
    <property type="project" value="InterPro"/>
</dbReference>
<dbReference type="AlphaFoldDB" id="A0AAD7WKV8"/>
<dbReference type="GO" id="GO:0004563">
    <property type="term" value="F:beta-N-acetylhexosaminidase activity"/>
    <property type="evidence" value="ECO:0007669"/>
    <property type="project" value="UniProtKB-EC"/>
</dbReference>
<keyword evidence="4" id="KW-0378">Hydrolase</keyword>
<dbReference type="InterPro" id="IPR017853">
    <property type="entry name" value="GH"/>
</dbReference>
<comment type="catalytic activity">
    <reaction evidence="1">
        <text>Hydrolysis of terminal non-reducing N-acetyl-D-hexosamine residues in N-acetyl-beta-D-hexosaminides.</text>
        <dbReference type="EC" id="3.2.1.52"/>
    </reaction>
</comment>
<reference evidence="6" key="1">
    <citation type="journal article" date="2023" name="Science">
        <title>Genome structures resolve the early diversification of teleost fishes.</title>
        <authorList>
            <person name="Parey E."/>
            <person name="Louis A."/>
            <person name="Montfort J."/>
            <person name="Bouchez O."/>
            <person name="Roques C."/>
            <person name="Iampietro C."/>
            <person name="Lluch J."/>
            <person name="Castinel A."/>
            <person name="Donnadieu C."/>
            <person name="Desvignes T."/>
            <person name="Floi Bucao C."/>
            <person name="Jouanno E."/>
            <person name="Wen M."/>
            <person name="Mejri S."/>
            <person name="Dirks R."/>
            <person name="Jansen H."/>
            <person name="Henkel C."/>
            <person name="Chen W.J."/>
            <person name="Zahm M."/>
            <person name="Cabau C."/>
            <person name="Klopp C."/>
            <person name="Thompson A.W."/>
            <person name="Robinson-Rechavi M."/>
            <person name="Braasch I."/>
            <person name="Lecointre G."/>
            <person name="Bobe J."/>
            <person name="Postlethwait J.H."/>
            <person name="Berthelot C."/>
            <person name="Roest Crollius H."/>
            <person name="Guiguen Y."/>
        </authorList>
    </citation>
    <scope>NUCLEOTIDE SEQUENCE</scope>
    <source>
        <strain evidence="6">NC1722</strain>
    </source>
</reference>
<dbReference type="Proteomes" id="UP001221898">
    <property type="component" value="Unassembled WGS sequence"/>
</dbReference>
<evidence type="ECO:0000259" key="5">
    <source>
        <dbReference type="Pfam" id="PF00728"/>
    </source>
</evidence>
<proteinExistence type="inferred from homology"/>
<name>A0AAD7WKV8_9TELE</name>
<dbReference type="SUPFAM" id="SSF51445">
    <property type="entry name" value="(Trans)glycosidases"/>
    <property type="match status" value="1"/>
</dbReference>
<dbReference type="InterPro" id="IPR038901">
    <property type="entry name" value="HEXDC-like"/>
</dbReference>